<evidence type="ECO:0000313" key="2">
    <source>
        <dbReference type="Proteomes" id="UP000017559"/>
    </source>
</evidence>
<keyword evidence="2" id="KW-1185">Reference proteome</keyword>
<dbReference type="Proteomes" id="UP000017559">
    <property type="component" value="Unassembled WGS sequence"/>
</dbReference>
<organism evidence="1 2">
    <name type="scientific">Moniliophthora roreri (strain MCA 2997)</name>
    <name type="common">Cocoa frosty pod rot fungus</name>
    <name type="synonym">Crinipellis roreri</name>
    <dbReference type="NCBI Taxonomy" id="1381753"/>
    <lineage>
        <taxon>Eukaryota</taxon>
        <taxon>Fungi</taxon>
        <taxon>Dikarya</taxon>
        <taxon>Basidiomycota</taxon>
        <taxon>Agaricomycotina</taxon>
        <taxon>Agaricomycetes</taxon>
        <taxon>Agaricomycetidae</taxon>
        <taxon>Agaricales</taxon>
        <taxon>Marasmiineae</taxon>
        <taxon>Marasmiaceae</taxon>
        <taxon>Moniliophthora</taxon>
    </lineage>
</organism>
<protein>
    <submittedName>
        <fullName evidence="1">Uncharacterized protein</fullName>
    </submittedName>
</protein>
<evidence type="ECO:0000313" key="1">
    <source>
        <dbReference type="EMBL" id="ESK82570.1"/>
    </source>
</evidence>
<dbReference type="AlphaFoldDB" id="V2WQR0"/>
<proteinExistence type="predicted"/>
<dbReference type="KEGG" id="mrr:Moror_3680"/>
<reference evidence="1 2" key="1">
    <citation type="journal article" date="2014" name="BMC Genomics">
        <title>Genome and secretome analysis of the hemibiotrophic fungal pathogen, Moniliophthora roreri, which causes frosty pod rot disease of cacao: mechanisms of the biotrophic and necrotrophic phases.</title>
        <authorList>
            <person name="Meinhardt L.W."/>
            <person name="Costa G.G.L."/>
            <person name="Thomazella D.P.T."/>
            <person name="Teixeira P.J.P.L."/>
            <person name="Carazzolle M.F."/>
            <person name="Schuster S.C."/>
            <person name="Carlson J.E."/>
            <person name="Guiltinan M.J."/>
            <person name="Mieczkowski P."/>
            <person name="Farmer A."/>
            <person name="Ramaraj T."/>
            <person name="Crozier J."/>
            <person name="Davis R.E."/>
            <person name="Shao J."/>
            <person name="Melnick R.L."/>
            <person name="Pereira G.A.G."/>
            <person name="Bailey B.A."/>
        </authorList>
    </citation>
    <scope>NUCLEOTIDE SEQUENCE [LARGE SCALE GENOMIC DNA]</scope>
    <source>
        <strain evidence="1 2">MCA 2997</strain>
    </source>
</reference>
<sequence length="264" mass="28864">MDWPVRSVEWTLNNRNTKLKCSIFALYISTAKVQGPFTSCTLDRLPPPYATLVNDISTYPAFSTKLCSLNLGHGGICVPALTLTPTDIWETVTNLRNNHHATTSTLFPNYHHLHWPMKGTIIHKAVDDKSARKLASCSLSRGKGGVGTLEAVEMIITFAIATLITAANEYISFGKVVVTGLGDSGQFMLRYSPVVAARFSGVLGAMLWVQRYPETIPSIASVYCGGDGLRAAGNVWLAFGNPLRHVMLKPNYRTDLGLNRVPIL</sequence>
<dbReference type="EMBL" id="AWSO01001869">
    <property type="protein sequence ID" value="ESK82570.1"/>
    <property type="molecule type" value="Genomic_DNA"/>
</dbReference>
<gene>
    <name evidence="1" type="ORF">Moror_3680</name>
</gene>
<dbReference type="HOGENOM" id="CLU_1054063_0_0_1"/>
<comment type="caution">
    <text evidence="1">The sequence shown here is derived from an EMBL/GenBank/DDBJ whole genome shotgun (WGS) entry which is preliminary data.</text>
</comment>
<accession>V2WQR0</accession>
<name>V2WQR0_MONRO</name>